<dbReference type="InterPro" id="IPR036457">
    <property type="entry name" value="PPM-type-like_dom_sf"/>
</dbReference>
<dbReference type="AlphaFoldDB" id="A0A1F8H1V8"/>
<gene>
    <name evidence="2" type="ORF">A3I92_02790</name>
</gene>
<dbReference type="SUPFAM" id="SSF81606">
    <property type="entry name" value="PP2C-like"/>
    <property type="match status" value="1"/>
</dbReference>
<accession>A0A1F8H1V8</accession>
<evidence type="ECO:0000313" key="3">
    <source>
        <dbReference type="Proteomes" id="UP000177676"/>
    </source>
</evidence>
<dbReference type="PROSITE" id="PS51746">
    <property type="entry name" value="PPM_2"/>
    <property type="match status" value="1"/>
</dbReference>
<protein>
    <recommendedName>
        <fullName evidence="1">PPM-type phosphatase domain-containing protein</fullName>
    </recommendedName>
</protein>
<sequence>MKKLAGRVSNFSAKGVRSYQEDRLVAVKKEISNQEAGWLLAVMDGHVGSQVAKFCAKNLEKFFGQSLGEKKTVDENVFKEIIRLLNESTRHMATGSTISLVFISETNSTALVAVLGDSPVIILDREGKVNISPEHNVRTNLAERKAAVRRGGYYNIGYIWVGWCGLQMARALGDHDFGTVLSREPEIYKVDLGPDSFMVVASDGVFDPRHSETANQIERLTGMIKKDSTFKAKNLVQDAISRRTGDNATAILWKAVKVKKSDIKSKK</sequence>
<dbReference type="CDD" id="cd00143">
    <property type="entry name" value="PP2Cc"/>
    <property type="match status" value="1"/>
</dbReference>
<comment type="caution">
    <text evidence="2">The sequence shown here is derived from an EMBL/GenBank/DDBJ whole genome shotgun (WGS) entry which is preliminary data.</text>
</comment>
<dbReference type="SMART" id="SM00332">
    <property type="entry name" value="PP2Cc"/>
    <property type="match status" value="1"/>
</dbReference>
<proteinExistence type="predicted"/>
<feature type="domain" description="PPM-type phosphatase" evidence="1">
    <location>
        <begin position="7"/>
        <end position="255"/>
    </location>
</feature>
<name>A0A1F8H1V8_9BACT</name>
<dbReference type="EMBL" id="MGKS01000045">
    <property type="protein sequence ID" value="OGN30876.1"/>
    <property type="molecule type" value="Genomic_DNA"/>
</dbReference>
<dbReference type="InterPro" id="IPR001932">
    <property type="entry name" value="PPM-type_phosphatase-like_dom"/>
</dbReference>
<dbReference type="Pfam" id="PF00481">
    <property type="entry name" value="PP2C"/>
    <property type="match status" value="1"/>
</dbReference>
<dbReference type="InterPro" id="IPR015655">
    <property type="entry name" value="PP2C"/>
</dbReference>
<dbReference type="PANTHER" id="PTHR47992">
    <property type="entry name" value="PROTEIN PHOSPHATASE"/>
    <property type="match status" value="1"/>
</dbReference>
<organism evidence="2 3">
    <name type="scientific">Candidatus Yanofskybacteria bacterium RIFCSPLOWO2_02_FULL_43_10b</name>
    <dbReference type="NCBI Taxonomy" id="1802704"/>
    <lineage>
        <taxon>Bacteria</taxon>
        <taxon>Candidatus Yanofskyibacteriota</taxon>
    </lineage>
</organism>
<dbReference type="Gene3D" id="3.60.40.10">
    <property type="entry name" value="PPM-type phosphatase domain"/>
    <property type="match status" value="1"/>
</dbReference>
<evidence type="ECO:0000259" key="1">
    <source>
        <dbReference type="PROSITE" id="PS51746"/>
    </source>
</evidence>
<evidence type="ECO:0000313" key="2">
    <source>
        <dbReference type="EMBL" id="OGN30876.1"/>
    </source>
</evidence>
<dbReference type="Proteomes" id="UP000177676">
    <property type="component" value="Unassembled WGS sequence"/>
</dbReference>
<reference evidence="2 3" key="1">
    <citation type="journal article" date="2016" name="Nat. Commun.">
        <title>Thousands of microbial genomes shed light on interconnected biogeochemical processes in an aquifer system.</title>
        <authorList>
            <person name="Anantharaman K."/>
            <person name="Brown C.T."/>
            <person name="Hug L.A."/>
            <person name="Sharon I."/>
            <person name="Castelle C.J."/>
            <person name="Probst A.J."/>
            <person name="Thomas B.C."/>
            <person name="Singh A."/>
            <person name="Wilkins M.J."/>
            <person name="Karaoz U."/>
            <person name="Brodie E.L."/>
            <person name="Williams K.H."/>
            <person name="Hubbard S.S."/>
            <person name="Banfield J.F."/>
        </authorList>
    </citation>
    <scope>NUCLEOTIDE SEQUENCE [LARGE SCALE GENOMIC DNA]</scope>
</reference>
<dbReference type="GO" id="GO:0004722">
    <property type="term" value="F:protein serine/threonine phosphatase activity"/>
    <property type="evidence" value="ECO:0007669"/>
    <property type="project" value="InterPro"/>
</dbReference>